<feature type="region of interest" description="Disordered" evidence="1">
    <location>
        <begin position="42"/>
        <end position="79"/>
    </location>
</feature>
<reference evidence="3" key="1">
    <citation type="journal article" date="2019" name="Int. J. Syst. Evol. Microbiol.">
        <title>The Global Catalogue of Microorganisms (GCM) 10K type strain sequencing project: providing services to taxonomists for standard genome sequencing and annotation.</title>
        <authorList>
            <consortium name="The Broad Institute Genomics Platform"/>
            <consortium name="The Broad Institute Genome Sequencing Center for Infectious Disease"/>
            <person name="Wu L."/>
            <person name="Ma J."/>
        </authorList>
    </citation>
    <scope>NUCLEOTIDE SEQUENCE [LARGE SCALE GENOMIC DNA]</scope>
    <source>
        <strain evidence="3">CGMCC 1.15277</strain>
    </source>
</reference>
<feature type="compositionally biased region" description="Low complexity" evidence="1">
    <location>
        <begin position="42"/>
        <end position="51"/>
    </location>
</feature>
<dbReference type="EMBL" id="JBHSUA010000020">
    <property type="protein sequence ID" value="MFC6397466.1"/>
    <property type="molecule type" value="Genomic_DNA"/>
</dbReference>
<evidence type="ECO:0000313" key="3">
    <source>
        <dbReference type="Proteomes" id="UP001596266"/>
    </source>
</evidence>
<keyword evidence="3" id="KW-1185">Reference proteome</keyword>
<comment type="caution">
    <text evidence="2">The sequence shown here is derived from an EMBL/GenBank/DDBJ whole genome shotgun (WGS) entry which is preliminary data.</text>
</comment>
<name>A0ABW1X6G6_9ACTN</name>
<dbReference type="Proteomes" id="UP001596266">
    <property type="component" value="Unassembled WGS sequence"/>
</dbReference>
<accession>A0ABW1X6G6</accession>
<organism evidence="2 3">
    <name type="scientific">Luteococcus sanguinis</name>
    <dbReference type="NCBI Taxonomy" id="174038"/>
    <lineage>
        <taxon>Bacteria</taxon>
        <taxon>Bacillati</taxon>
        <taxon>Actinomycetota</taxon>
        <taxon>Actinomycetes</taxon>
        <taxon>Propionibacteriales</taxon>
        <taxon>Propionibacteriaceae</taxon>
        <taxon>Luteococcus</taxon>
    </lineage>
</organism>
<proteinExistence type="predicted"/>
<evidence type="ECO:0008006" key="4">
    <source>
        <dbReference type="Google" id="ProtNLM"/>
    </source>
</evidence>
<protein>
    <recommendedName>
        <fullName evidence="4">SPOR domain-containing protein</fullName>
    </recommendedName>
</protein>
<gene>
    <name evidence="2" type="ORF">ACFP57_10800</name>
</gene>
<dbReference type="RefSeq" id="WP_343885759.1">
    <property type="nucleotide sequence ID" value="NZ_BAAAKI010000010.1"/>
</dbReference>
<evidence type="ECO:0000313" key="2">
    <source>
        <dbReference type="EMBL" id="MFC6397466.1"/>
    </source>
</evidence>
<sequence>MTDGPFYWSLVDRRVVTEADEVKAEDRLGPYATREEAQLALQHAQANTEAWDAQEDAAKEEAGADDWDKDSEGWGPFKH</sequence>
<evidence type="ECO:0000256" key="1">
    <source>
        <dbReference type="SAM" id="MobiDB-lite"/>
    </source>
</evidence>